<evidence type="ECO:0000313" key="3">
    <source>
        <dbReference type="EMBL" id="ADD67087.1"/>
    </source>
</evidence>
<dbReference type="InterPro" id="IPR021136">
    <property type="entry name" value="Flagellar_hook_control-like_C"/>
</dbReference>
<keyword evidence="3" id="KW-0969">Cilium</keyword>
<dbReference type="eggNOG" id="COG3144">
    <property type="taxonomic scope" value="Bacteria"/>
</dbReference>
<dbReference type="InParanoid" id="D4H2M6"/>
<dbReference type="RefSeq" id="WP_013009632.1">
    <property type="nucleotide sequence ID" value="NC_013943.1"/>
</dbReference>
<reference evidence="3 4" key="1">
    <citation type="journal article" date="2010" name="Stand. Genomic Sci.">
        <title>Complete genome sequence of Denitrovibrio acetiphilus type strain (N2460).</title>
        <authorList>
            <person name="Kiss H."/>
            <person name="Lang E."/>
            <person name="Lapidus A."/>
            <person name="Copeland A."/>
            <person name="Nolan M."/>
            <person name="Glavina Del Rio T."/>
            <person name="Chen F."/>
            <person name="Lucas S."/>
            <person name="Tice H."/>
            <person name="Cheng J.F."/>
            <person name="Han C."/>
            <person name="Goodwin L."/>
            <person name="Pitluck S."/>
            <person name="Liolios K."/>
            <person name="Pati A."/>
            <person name="Ivanova N."/>
            <person name="Mavromatis K."/>
            <person name="Chen A."/>
            <person name="Palaniappan K."/>
            <person name="Land M."/>
            <person name="Hauser L."/>
            <person name="Chang Y.J."/>
            <person name="Jeffries C.D."/>
            <person name="Detter J.C."/>
            <person name="Brettin T."/>
            <person name="Spring S."/>
            <person name="Rohde M."/>
            <person name="Goker M."/>
            <person name="Woyke T."/>
            <person name="Bristow J."/>
            <person name="Eisen J.A."/>
            <person name="Markowitz V."/>
            <person name="Hugenholtz P."/>
            <person name="Kyrpides N.C."/>
            <person name="Klenk H.P."/>
        </authorList>
    </citation>
    <scope>NUCLEOTIDE SEQUENCE [LARGE SCALE GENOMIC DNA]</scope>
    <source>
        <strain evidence="4">DSM 12809 / NBRC 114555 / N2460</strain>
    </source>
</reference>
<keyword evidence="3" id="KW-0282">Flagellum</keyword>
<proteinExistence type="predicted"/>
<feature type="compositionally biased region" description="Basic and acidic residues" evidence="1">
    <location>
        <begin position="53"/>
        <end position="62"/>
    </location>
</feature>
<keyword evidence="3" id="KW-0966">Cell projection</keyword>
<feature type="region of interest" description="Disordered" evidence="1">
    <location>
        <begin position="43"/>
        <end position="71"/>
    </location>
</feature>
<keyword evidence="4" id="KW-1185">Reference proteome</keyword>
<evidence type="ECO:0000256" key="1">
    <source>
        <dbReference type="SAM" id="MobiDB-lite"/>
    </source>
</evidence>
<dbReference type="Proteomes" id="UP000002012">
    <property type="component" value="Chromosome"/>
</dbReference>
<dbReference type="PaxDb" id="522772-Dacet_0287"/>
<dbReference type="HOGENOM" id="CLU_711191_0_0_0"/>
<evidence type="ECO:0000259" key="2">
    <source>
        <dbReference type="Pfam" id="PF02120"/>
    </source>
</evidence>
<dbReference type="STRING" id="522772.Dacet_0287"/>
<accession>D4H2M6</accession>
<feature type="region of interest" description="Disordered" evidence="1">
    <location>
        <begin position="358"/>
        <end position="388"/>
    </location>
</feature>
<evidence type="ECO:0000313" key="4">
    <source>
        <dbReference type="Proteomes" id="UP000002012"/>
    </source>
</evidence>
<dbReference type="OrthoDB" id="2112988at2"/>
<protein>
    <submittedName>
        <fullName evidence="3">Flagellar hook-length control protein</fullName>
    </submittedName>
</protein>
<dbReference type="Gene3D" id="3.30.750.140">
    <property type="match status" value="1"/>
</dbReference>
<dbReference type="Pfam" id="PF02120">
    <property type="entry name" value="Flg_hook"/>
    <property type="match status" value="1"/>
</dbReference>
<name>D4H2M6_DENA2</name>
<dbReference type="AlphaFoldDB" id="D4H2M6"/>
<feature type="compositionally biased region" description="Acidic residues" evidence="1">
    <location>
        <begin position="375"/>
        <end position="388"/>
    </location>
</feature>
<gene>
    <name evidence="3" type="ordered locus">Dacet_0287</name>
</gene>
<dbReference type="EMBL" id="CP001968">
    <property type="protein sequence ID" value="ADD67087.1"/>
    <property type="molecule type" value="Genomic_DNA"/>
</dbReference>
<feature type="domain" description="Flagellar hook-length control protein-like C-terminal" evidence="2">
    <location>
        <begin position="274"/>
        <end position="344"/>
    </location>
</feature>
<dbReference type="CDD" id="cd17470">
    <property type="entry name" value="T3SS_Flik_C"/>
    <property type="match status" value="1"/>
</dbReference>
<dbReference type="InterPro" id="IPR038610">
    <property type="entry name" value="FliK-like_C_sf"/>
</dbReference>
<dbReference type="KEGG" id="dap:Dacet_0287"/>
<sequence length="388" mass="42562">MENMSILNLFSAQAKVQVPKVTETTGTQQGEFENVFKKYLDRSDSSDNTLKTDTAKQEKNSVEAEEPETPEEVIDNLDIPEEQKAELKRMLDEADSAEDVAVFLDALIEVTPVEPEEVLTQIAMSILGSEQEVTPKESMVLEQSLDEIAAIQSAQAAPILTLVKNEVTQTKAQSQTQSDVQAGVQVSADSGQGESKKETLMNMVQQKNSEQLPADLKEKIAELVNAKQGSEKTTTETTDTGFTIKTELTEKVITTEVKIESPKDIMKFAELIELAKTQKVNKLNIQLHPQELGKVNIELTEQAGKITGKVIFESETAKHLFSSNSEALRQQLADKGVIVENLEFIFKDFSNGEFAGWEGKEGKKSGGGASALMPDIEEEADEADGIYA</sequence>
<organism evidence="3 4">
    <name type="scientific">Denitrovibrio acetiphilus (strain DSM 12809 / NBRC 114555 / N2460)</name>
    <dbReference type="NCBI Taxonomy" id="522772"/>
    <lineage>
        <taxon>Bacteria</taxon>
        <taxon>Pseudomonadati</taxon>
        <taxon>Deferribacterota</taxon>
        <taxon>Deferribacteres</taxon>
        <taxon>Deferribacterales</taxon>
        <taxon>Geovibrionaceae</taxon>
        <taxon>Denitrovibrio</taxon>
    </lineage>
</organism>